<dbReference type="GO" id="GO:0000160">
    <property type="term" value="P:phosphorelay signal transduction system"/>
    <property type="evidence" value="ECO:0007669"/>
    <property type="project" value="UniProtKB-KW"/>
</dbReference>
<dbReference type="GO" id="GO:0043424">
    <property type="term" value="F:protein histidine kinase binding"/>
    <property type="evidence" value="ECO:0007669"/>
    <property type="project" value="InterPro"/>
</dbReference>
<gene>
    <name evidence="5" type="ORF">FF098_007955</name>
    <name evidence="4" type="ORF">GCM10011355_16010</name>
</gene>
<dbReference type="Proteomes" id="UP000818603">
    <property type="component" value="Unassembled WGS sequence"/>
</dbReference>
<dbReference type="CDD" id="cd00088">
    <property type="entry name" value="HPT"/>
    <property type="match status" value="1"/>
</dbReference>
<name>A0A8J3A3Q7_9PROT</name>
<dbReference type="AlphaFoldDB" id="A0A8J3A3Q7"/>
<feature type="modified residue" description="Phosphohistidine" evidence="2">
    <location>
        <position position="62"/>
    </location>
</feature>
<reference evidence="5 7" key="2">
    <citation type="submission" date="2020-02" db="EMBL/GenBank/DDBJ databases">
        <title>Genome sequence of Parvularcula flava strain NH6-79.</title>
        <authorList>
            <person name="Abdul Karim M.H."/>
            <person name="Lam M.Q."/>
            <person name="Chen S.J."/>
            <person name="Yahya A."/>
            <person name="Shahir S."/>
            <person name="Shamsir M.S."/>
            <person name="Chong C.S."/>
        </authorList>
    </citation>
    <scope>NUCLEOTIDE SEQUENCE [LARGE SCALE GENOMIC DNA]</scope>
    <source>
        <strain evidence="5 7">NH6-79</strain>
    </source>
</reference>
<dbReference type="GO" id="GO:0005737">
    <property type="term" value="C:cytoplasm"/>
    <property type="evidence" value="ECO:0007669"/>
    <property type="project" value="TreeGrafter"/>
</dbReference>
<evidence type="ECO:0000259" key="3">
    <source>
        <dbReference type="PROSITE" id="PS50894"/>
    </source>
</evidence>
<keyword evidence="7" id="KW-1185">Reference proteome</keyword>
<evidence type="ECO:0000313" key="6">
    <source>
        <dbReference type="Proteomes" id="UP000621856"/>
    </source>
</evidence>
<dbReference type="Pfam" id="PF01627">
    <property type="entry name" value="Hpt"/>
    <property type="match status" value="1"/>
</dbReference>
<keyword evidence="2" id="KW-0597">Phosphoprotein</keyword>
<proteinExistence type="predicted"/>
<evidence type="ECO:0000256" key="2">
    <source>
        <dbReference type="PROSITE-ProRule" id="PRU00110"/>
    </source>
</evidence>
<dbReference type="GO" id="GO:0009927">
    <property type="term" value="F:histidine phosphotransfer kinase activity"/>
    <property type="evidence" value="ECO:0007669"/>
    <property type="project" value="InterPro"/>
</dbReference>
<sequence length="122" mass="12909">MDYSSQMDVINGEQMEMLIASAGVDTAKMILDAFWKSNNEIVAAMTAHLDNENFVEASASAHALKGSAANLGATQVADRAKTIETACRAQDIAAARAAFEKVDADIQATRQAFDSLLVSKAA</sequence>
<dbReference type="SUPFAM" id="SSF47226">
    <property type="entry name" value="Histidine-containing phosphotransfer domain, HPT domain"/>
    <property type="match status" value="1"/>
</dbReference>
<evidence type="ECO:0000256" key="1">
    <source>
        <dbReference type="ARBA" id="ARBA00023012"/>
    </source>
</evidence>
<dbReference type="EMBL" id="VCJR02000001">
    <property type="protein sequence ID" value="NHK27831.1"/>
    <property type="molecule type" value="Genomic_DNA"/>
</dbReference>
<evidence type="ECO:0000313" key="5">
    <source>
        <dbReference type="EMBL" id="NHK27831.1"/>
    </source>
</evidence>
<dbReference type="InterPro" id="IPR008207">
    <property type="entry name" value="Sig_transdc_His_kin_Hpt_dom"/>
</dbReference>
<dbReference type="InterPro" id="IPR036641">
    <property type="entry name" value="HPT_dom_sf"/>
</dbReference>
<dbReference type="EMBL" id="BMGZ01000001">
    <property type="protein sequence ID" value="GGH96639.1"/>
    <property type="molecule type" value="Genomic_DNA"/>
</dbReference>
<organism evidence="4 6">
    <name type="scientific">Aquisalinus luteolus</name>
    <dbReference type="NCBI Taxonomy" id="1566827"/>
    <lineage>
        <taxon>Bacteria</taxon>
        <taxon>Pseudomonadati</taxon>
        <taxon>Pseudomonadota</taxon>
        <taxon>Alphaproteobacteria</taxon>
        <taxon>Parvularculales</taxon>
        <taxon>Parvularculaceae</taxon>
        <taxon>Aquisalinus</taxon>
    </lineage>
</organism>
<protein>
    <submittedName>
        <fullName evidence="5">Hpt domain-containing protein</fullName>
    </submittedName>
</protein>
<dbReference type="PROSITE" id="PS50894">
    <property type="entry name" value="HPT"/>
    <property type="match status" value="1"/>
</dbReference>
<dbReference type="InterPro" id="IPR045871">
    <property type="entry name" value="AHP1-5/YPD1"/>
</dbReference>
<evidence type="ECO:0000313" key="4">
    <source>
        <dbReference type="EMBL" id="GGH96639.1"/>
    </source>
</evidence>
<feature type="domain" description="HPt" evidence="3">
    <location>
        <begin position="23"/>
        <end position="120"/>
    </location>
</feature>
<reference evidence="4" key="1">
    <citation type="journal article" date="2014" name="Int. J. Syst. Evol. Microbiol.">
        <title>Complete genome sequence of Corynebacterium casei LMG S-19264T (=DSM 44701T), isolated from a smear-ripened cheese.</title>
        <authorList>
            <consortium name="US DOE Joint Genome Institute (JGI-PGF)"/>
            <person name="Walter F."/>
            <person name="Albersmeier A."/>
            <person name="Kalinowski J."/>
            <person name="Ruckert C."/>
        </authorList>
    </citation>
    <scope>NUCLEOTIDE SEQUENCE</scope>
    <source>
        <strain evidence="4">CGMCC 1.14984</strain>
    </source>
</reference>
<dbReference type="PANTHER" id="PTHR28242">
    <property type="entry name" value="PHOSPHORELAY INTERMEDIATE PROTEIN YPD1"/>
    <property type="match status" value="1"/>
</dbReference>
<dbReference type="RefSeq" id="WP_155139095.1">
    <property type="nucleotide sequence ID" value="NZ_BMGZ01000001.1"/>
</dbReference>
<dbReference type="PANTHER" id="PTHR28242:SF52">
    <property type="entry name" value="PHOSPHORELAY INTERMEDIATE PROTEIN YPD1"/>
    <property type="match status" value="1"/>
</dbReference>
<dbReference type="Proteomes" id="UP000621856">
    <property type="component" value="Unassembled WGS sequence"/>
</dbReference>
<comment type="caution">
    <text evidence="4">The sequence shown here is derived from an EMBL/GenBank/DDBJ whole genome shotgun (WGS) entry which is preliminary data.</text>
</comment>
<accession>A0A8J3A3Q7</accession>
<evidence type="ECO:0000313" key="7">
    <source>
        <dbReference type="Proteomes" id="UP000818603"/>
    </source>
</evidence>
<reference evidence="4" key="3">
    <citation type="submission" date="2020-09" db="EMBL/GenBank/DDBJ databases">
        <authorList>
            <person name="Sun Q."/>
            <person name="Zhou Y."/>
        </authorList>
    </citation>
    <scope>NUCLEOTIDE SEQUENCE</scope>
    <source>
        <strain evidence="4">CGMCC 1.14984</strain>
    </source>
</reference>
<keyword evidence="1" id="KW-0902">Two-component regulatory system</keyword>
<dbReference type="Gene3D" id="1.20.120.160">
    <property type="entry name" value="HPT domain"/>
    <property type="match status" value="1"/>
</dbReference>